<accession>A0A1H9SMT8</accession>
<evidence type="ECO:0000259" key="4">
    <source>
        <dbReference type="PROSITE" id="PS51372"/>
    </source>
</evidence>
<dbReference type="Proteomes" id="UP000198948">
    <property type="component" value="Unassembled WGS sequence"/>
</dbReference>
<dbReference type="Gene3D" id="1.10.1790.10">
    <property type="entry name" value="PRD domain"/>
    <property type="match status" value="2"/>
</dbReference>
<dbReference type="InterPro" id="IPR013196">
    <property type="entry name" value="HTH_11"/>
</dbReference>
<dbReference type="SUPFAM" id="SSF46785">
    <property type="entry name" value="Winged helix' DNA-binding domain"/>
    <property type="match status" value="1"/>
</dbReference>
<keyword evidence="2" id="KW-0175">Coiled coil</keyword>
<dbReference type="Gene3D" id="3.40.930.10">
    <property type="entry name" value="Mannitol-specific EII, Chain A"/>
    <property type="match status" value="1"/>
</dbReference>
<dbReference type="PROSITE" id="PS51372">
    <property type="entry name" value="PRD_2"/>
    <property type="match status" value="2"/>
</dbReference>
<proteinExistence type="predicted"/>
<feature type="domain" description="PTS EIIA type-2" evidence="3">
    <location>
        <begin position="496"/>
        <end position="635"/>
    </location>
</feature>
<dbReference type="PANTHER" id="PTHR30185:SF13">
    <property type="entry name" value="LICABCH OPERON REGULATOR-RELATED"/>
    <property type="match status" value="1"/>
</dbReference>
<reference evidence="5 6" key="1">
    <citation type="submission" date="2016-10" db="EMBL/GenBank/DDBJ databases">
        <authorList>
            <person name="de Groot N.N."/>
        </authorList>
    </citation>
    <scope>NUCLEOTIDE SEQUENCE [LARGE SCALE GENOMIC DNA]</scope>
    <source>
        <strain evidence="5 6">DSM 13760</strain>
    </source>
</reference>
<evidence type="ECO:0000256" key="2">
    <source>
        <dbReference type="SAM" id="Coils"/>
    </source>
</evidence>
<dbReference type="InterPro" id="IPR036634">
    <property type="entry name" value="PRD_sf"/>
</dbReference>
<dbReference type="GO" id="GO:0006355">
    <property type="term" value="P:regulation of DNA-templated transcription"/>
    <property type="evidence" value="ECO:0007669"/>
    <property type="project" value="InterPro"/>
</dbReference>
<name>A0A1H9SMT8_9LACT</name>
<dbReference type="Gene3D" id="1.10.10.10">
    <property type="entry name" value="Winged helix-like DNA-binding domain superfamily/Winged helix DNA-binding domain"/>
    <property type="match status" value="2"/>
</dbReference>
<feature type="coiled-coil region" evidence="2">
    <location>
        <begin position="19"/>
        <end position="46"/>
    </location>
</feature>
<dbReference type="InterPro" id="IPR016152">
    <property type="entry name" value="PTrfase/Anion_transptr"/>
</dbReference>
<evidence type="ECO:0000313" key="6">
    <source>
        <dbReference type="Proteomes" id="UP000198948"/>
    </source>
</evidence>
<dbReference type="OrthoDB" id="3239954at2"/>
<feature type="domain" description="PRD" evidence="4">
    <location>
        <begin position="286"/>
        <end position="393"/>
    </location>
</feature>
<dbReference type="SUPFAM" id="SSF55804">
    <property type="entry name" value="Phoshotransferase/anion transport protein"/>
    <property type="match status" value="1"/>
</dbReference>
<dbReference type="InterPro" id="IPR050661">
    <property type="entry name" value="BglG_antiterminators"/>
</dbReference>
<dbReference type="Pfam" id="PF08279">
    <property type="entry name" value="HTH_11"/>
    <property type="match status" value="1"/>
</dbReference>
<dbReference type="InterPro" id="IPR036390">
    <property type="entry name" value="WH_DNA-bd_sf"/>
</dbReference>
<dbReference type="InterPro" id="IPR002178">
    <property type="entry name" value="PTS_EIIA_type-2_dom"/>
</dbReference>
<dbReference type="InterPro" id="IPR036388">
    <property type="entry name" value="WH-like_DNA-bd_sf"/>
</dbReference>
<dbReference type="RefSeq" id="WP_092652002.1">
    <property type="nucleotide sequence ID" value="NZ_FOHA01000008.1"/>
</dbReference>
<evidence type="ECO:0000256" key="1">
    <source>
        <dbReference type="ARBA" id="ARBA00022737"/>
    </source>
</evidence>
<dbReference type="EMBL" id="FOHA01000008">
    <property type="protein sequence ID" value="SER86322.1"/>
    <property type="molecule type" value="Genomic_DNA"/>
</dbReference>
<feature type="domain" description="PRD" evidence="4">
    <location>
        <begin position="180"/>
        <end position="284"/>
    </location>
</feature>
<dbReference type="Pfam" id="PF00359">
    <property type="entry name" value="PTS_EIIA_2"/>
    <property type="match status" value="1"/>
</dbReference>
<sequence length="636" mass="74357">MNSLKRLLELLQKNEILSMQVMKQELNFSERKIRELLKELRQLGEKNGFKVTTIVHQGYLLEIESASVFERFLEQLNGFEVLDVENKKYRQALMIYMLLENKGYITLSQIAEVLDISRNTVMSDIDAVKHQLKSEQLTIQSKSHYGLRLEGDEYKRRKLFSKIIKQVVELENLPLQYFEFIKTLDFTEVKEAFHQLLRKYNMQMTHNTIESIMIHLKILLFRMNQNNEITEVKINRDLIGEDSYQLTKELVSFLEEKFQVEIREEEIDLIASQIYGKATSNKVPKEKELEMKAAIDKALIQIDQEYATAFSKDALLQECLLLHVYPLLLRVSFGLELTNSLITSISAQYTNSFLVSLRFIEYHDELRKYPLSRDEIGYLALHFAAHQERKNQEILSGVRNILILSDARRSKTFLLKVKVESQFPEANIVLKTQYDLTTYQMDEIDLILSTIKIPEITADVPIVLISEELNESKLKKIKNTILFHQKKMTKKVPKLQNLFHKELFFIEEATDYLEIIERYANKLVEKGYAHSVYPASVLERERKFTTVYENGIAGPHGMSQNANIDSIAVIILKHPVQYEEKEVKCIFLLNIRKNYLFLHQEISNFMMKMIQDTGLANALAQSKSFAEFTLYAKKAW</sequence>
<dbReference type="STRING" id="142588.SAMN04488559_10840"/>
<dbReference type="PANTHER" id="PTHR30185">
    <property type="entry name" value="CRYPTIC BETA-GLUCOSIDE BGL OPERON ANTITERMINATOR"/>
    <property type="match status" value="1"/>
</dbReference>
<keyword evidence="1" id="KW-0677">Repeat</keyword>
<dbReference type="PROSITE" id="PS51094">
    <property type="entry name" value="PTS_EIIA_TYPE_2"/>
    <property type="match status" value="1"/>
</dbReference>
<evidence type="ECO:0000259" key="3">
    <source>
        <dbReference type="PROSITE" id="PS51094"/>
    </source>
</evidence>
<protein>
    <submittedName>
        <fullName evidence="5">Lichenan operon transcriptional antiterminator</fullName>
    </submittedName>
</protein>
<gene>
    <name evidence="5" type="ORF">SAMN04488559_10840</name>
</gene>
<evidence type="ECO:0000313" key="5">
    <source>
        <dbReference type="EMBL" id="SER86322.1"/>
    </source>
</evidence>
<organism evidence="5 6">
    <name type="scientific">Isobaculum melis</name>
    <dbReference type="NCBI Taxonomy" id="142588"/>
    <lineage>
        <taxon>Bacteria</taxon>
        <taxon>Bacillati</taxon>
        <taxon>Bacillota</taxon>
        <taxon>Bacilli</taxon>
        <taxon>Lactobacillales</taxon>
        <taxon>Carnobacteriaceae</taxon>
        <taxon>Isobaculum</taxon>
    </lineage>
</organism>
<dbReference type="SUPFAM" id="SSF63520">
    <property type="entry name" value="PTS-regulatory domain, PRD"/>
    <property type="match status" value="2"/>
</dbReference>
<dbReference type="InterPro" id="IPR011608">
    <property type="entry name" value="PRD"/>
</dbReference>
<keyword evidence="6" id="KW-1185">Reference proteome</keyword>
<dbReference type="Pfam" id="PF00874">
    <property type="entry name" value="PRD"/>
    <property type="match status" value="2"/>
</dbReference>
<dbReference type="AlphaFoldDB" id="A0A1H9SMT8"/>